<name>A0A4Q7KQC2_9PSEU</name>
<dbReference type="InterPro" id="IPR010982">
    <property type="entry name" value="Lambda_DNA-bd_dom_sf"/>
</dbReference>
<dbReference type="OrthoDB" id="4526040at2"/>
<dbReference type="Proteomes" id="UP000294257">
    <property type="component" value="Unassembled WGS sequence"/>
</dbReference>
<feature type="domain" description="HTH cro/C1-type" evidence="1">
    <location>
        <begin position="84"/>
        <end position="107"/>
    </location>
</feature>
<dbReference type="AlphaFoldDB" id="A0A4Q7KQC2"/>
<organism evidence="2 3">
    <name type="scientific">Herbihabitans rhizosphaerae</name>
    <dbReference type="NCBI Taxonomy" id="1872711"/>
    <lineage>
        <taxon>Bacteria</taxon>
        <taxon>Bacillati</taxon>
        <taxon>Actinomycetota</taxon>
        <taxon>Actinomycetes</taxon>
        <taxon>Pseudonocardiales</taxon>
        <taxon>Pseudonocardiaceae</taxon>
        <taxon>Herbihabitans</taxon>
    </lineage>
</organism>
<dbReference type="GO" id="GO:0003677">
    <property type="term" value="F:DNA binding"/>
    <property type="evidence" value="ECO:0007669"/>
    <property type="project" value="InterPro"/>
</dbReference>
<comment type="caution">
    <text evidence="2">The sequence shown here is derived from an EMBL/GenBank/DDBJ whole genome shotgun (WGS) entry which is preliminary data.</text>
</comment>
<dbReference type="InterPro" id="IPR001387">
    <property type="entry name" value="Cro/C1-type_HTH"/>
</dbReference>
<evidence type="ECO:0000313" key="3">
    <source>
        <dbReference type="Proteomes" id="UP000294257"/>
    </source>
</evidence>
<gene>
    <name evidence="2" type="ORF">EV193_104220</name>
</gene>
<protein>
    <recommendedName>
        <fullName evidence="1">HTH cro/C1-type domain-containing protein</fullName>
    </recommendedName>
</protein>
<dbReference type="EMBL" id="SGWQ01000004">
    <property type="protein sequence ID" value="RZS39009.1"/>
    <property type="molecule type" value="Genomic_DNA"/>
</dbReference>
<sequence length="343" mass="38697">MPSVARSLRQEQRTLSAELRAQHNTWVEIAESFRDRYRVNMRAALRMAHGWSQREAADRWNDRWPADQKTFKNFSYWELWPSPTGHAPSLGVLIKLAELYECRVADLLSDTANFQTMDQKHRDNGDLDQLTAMSSSDDNAAAVDFIERLESADVHEVARVAGRWAEHVRSAMSRRSLLLKLSAGLSLAAASPALADEVPSDDPPSTKTERDYEGIWRSQYVYTSTGRGKDFVGEHYIVIRQQGNKLTGESVPAENGSVLTLDLVVSGSVATGTWAERTSPSGYYRGSVYHGALQLLVDPMGKAMNGKWVGFDREFKVNTNDWDLRWIDDATSRNIQRSYHNRA</sequence>
<dbReference type="RefSeq" id="WP_130344602.1">
    <property type="nucleotide sequence ID" value="NZ_SGWQ01000004.1"/>
</dbReference>
<proteinExistence type="predicted"/>
<dbReference type="PROSITE" id="PS50943">
    <property type="entry name" value="HTH_CROC1"/>
    <property type="match status" value="1"/>
</dbReference>
<evidence type="ECO:0000313" key="2">
    <source>
        <dbReference type="EMBL" id="RZS39009.1"/>
    </source>
</evidence>
<reference evidence="2 3" key="1">
    <citation type="submission" date="2019-02" db="EMBL/GenBank/DDBJ databases">
        <title>Genomic Encyclopedia of Type Strains, Phase IV (KMG-IV): sequencing the most valuable type-strain genomes for metagenomic binning, comparative biology and taxonomic classification.</title>
        <authorList>
            <person name="Goeker M."/>
        </authorList>
    </citation>
    <scope>NUCLEOTIDE SEQUENCE [LARGE SCALE GENOMIC DNA]</scope>
    <source>
        <strain evidence="2 3">DSM 101727</strain>
    </source>
</reference>
<accession>A0A4Q7KQC2</accession>
<evidence type="ECO:0000259" key="1">
    <source>
        <dbReference type="PROSITE" id="PS50943"/>
    </source>
</evidence>
<keyword evidence="3" id="KW-1185">Reference proteome</keyword>
<dbReference type="Gene3D" id="1.10.260.40">
    <property type="entry name" value="lambda repressor-like DNA-binding domains"/>
    <property type="match status" value="1"/>
</dbReference>